<evidence type="ECO:0000256" key="5">
    <source>
        <dbReference type="SAM" id="MobiDB-lite"/>
    </source>
</evidence>
<sequence>MKGKAESFIQMQIFSAEVVLLVLTLSLPVEAKKCPRACSCDSTTLTTACVGKNLTDVPPTVEEITVKLDLRNNNLQVLSRGTFMHTPYLTHLNLQRCNIIEIKEGAFRTLGRVVSLNLAHNKIEILYQAFLTFSKGNPIYCNCYMSPLRQWARVSGVKLLGACSGPPHLSDEPLQAVSPLDLRCRRGESPVEEEESTERVPPTVTATAKPKQKVKCPANCECDTETQHATCEGRGHTRIPRGFPAQTQLLDLHDNHFHYLPANSFPGSSQLVSLHLQSCKIHEIEGGALQGMKNLLYLYLSDNDLMSLDPKAFAGVPKLTYIHLERNKLAQFPGSALSLLPSLVVLHLEQNAISKLETSGLLSSLGSKLTELYLGNNNLTYIAKGALDSDSLCTLHLDSNQLTEVPTHALLETSNLQELNLSGNSVRWVGPNAFQPLSKSLKRLYMDHMGMEKVRETLLS</sequence>
<keyword evidence="2 6" id="KW-0732">Signal</keyword>
<dbReference type="PANTHER" id="PTHR24369">
    <property type="entry name" value="ANTIGEN BSP, PUTATIVE-RELATED"/>
    <property type="match status" value="1"/>
</dbReference>
<keyword evidence="1" id="KW-0433">Leucine-rich repeat</keyword>
<dbReference type="SUPFAM" id="SSF52058">
    <property type="entry name" value="L domain-like"/>
    <property type="match status" value="2"/>
</dbReference>
<name>A0A9Y3S2M8_9CICH</name>
<dbReference type="InterPro" id="IPR003591">
    <property type="entry name" value="Leu-rich_rpt_typical-subtyp"/>
</dbReference>
<feature type="domain" description="LRRCT" evidence="8">
    <location>
        <begin position="137"/>
        <end position="185"/>
    </location>
</feature>
<dbReference type="InterPro" id="IPR000483">
    <property type="entry name" value="Cys-rich_flank_reg_C"/>
</dbReference>
<dbReference type="InterPro" id="IPR001611">
    <property type="entry name" value="Leu-rich_rpt"/>
</dbReference>
<evidence type="ECO:0000256" key="3">
    <source>
        <dbReference type="ARBA" id="ARBA00022737"/>
    </source>
</evidence>
<feature type="signal peptide" evidence="6">
    <location>
        <begin position="1"/>
        <end position="31"/>
    </location>
</feature>
<dbReference type="SMART" id="SM00369">
    <property type="entry name" value="LRR_TYP"/>
    <property type="match status" value="11"/>
</dbReference>
<dbReference type="PANTHER" id="PTHR24369:SF213">
    <property type="entry name" value="INSULIN LIKE GROWTH FACTOR BINDING PROTEIN ACID LABILE SUBUNIT"/>
    <property type="match status" value="1"/>
</dbReference>
<evidence type="ECO:0000256" key="4">
    <source>
        <dbReference type="ARBA" id="ARBA00023180"/>
    </source>
</evidence>
<organism evidence="9 10">
    <name type="scientific">Pundamilia nyererei</name>
    <dbReference type="NCBI Taxonomy" id="303518"/>
    <lineage>
        <taxon>Eukaryota</taxon>
        <taxon>Metazoa</taxon>
        <taxon>Chordata</taxon>
        <taxon>Craniata</taxon>
        <taxon>Vertebrata</taxon>
        <taxon>Euteleostomi</taxon>
        <taxon>Actinopterygii</taxon>
        <taxon>Neopterygii</taxon>
        <taxon>Teleostei</taxon>
        <taxon>Neoteleostei</taxon>
        <taxon>Acanthomorphata</taxon>
        <taxon>Ovalentaria</taxon>
        <taxon>Cichlomorphae</taxon>
        <taxon>Cichliformes</taxon>
        <taxon>Cichlidae</taxon>
        <taxon>African cichlids</taxon>
        <taxon>Pseudocrenilabrinae</taxon>
        <taxon>Haplochromini</taxon>
        <taxon>Pundamilia</taxon>
    </lineage>
</organism>
<dbReference type="InterPro" id="IPR050541">
    <property type="entry name" value="LRR_TM_domain-containing"/>
</dbReference>
<dbReference type="GO" id="GO:0005886">
    <property type="term" value="C:plasma membrane"/>
    <property type="evidence" value="ECO:0007669"/>
    <property type="project" value="TreeGrafter"/>
</dbReference>
<dbReference type="Proteomes" id="UP000695023">
    <property type="component" value="Unplaced"/>
</dbReference>
<reference evidence="10" key="1">
    <citation type="submission" date="2025-08" db="UniProtKB">
        <authorList>
            <consortium name="RefSeq"/>
        </authorList>
    </citation>
    <scope>IDENTIFICATION</scope>
</reference>
<evidence type="ECO:0000259" key="8">
    <source>
        <dbReference type="SMART" id="SM00082"/>
    </source>
</evidence>
<gene>
    <name evidence="10" type="primary">chadla</name>
</gene>
<evidence type="ECO:0000256" key="2">
    <source>
        <dbReference type="ARBA" id="ARBA00022729"/>
    </source>
</evidence>
<keyword evidence="4" id="KW-0325">Glycoprotein</keyword>
<dbReference type="Gene3D" id="3.80.10.10">
    <property type="entry name" value="Ribonuclease Inhibitor"/>
    <property type="match status" value="2"/>
</dbReference>
<dbReference type="FunFam" id="3.80.10.10:FF:000770">
    <property type="entry name" value="Uncharacterized protein"/>
    <property type="match status" value="1"/>
</dbReference>
<dbReference type="RefSeq" id="XP_005752335.1">
    <property type="nucleotide sequence ID" value="XM_005752278.1"/>
</dbReference>
<dbReference type="SMART" id="SM00013">
    <property type="entry name" value="LRRNT"/>
    <property type="match status" value="2"/>
</dbReference>
<evidence type="ECO:0000259" key="7">
    <source>
        <dbReference type="SMART" id="SM00013"/>
    </source>
</evidence>
<evidence type="ECO:0000256" key="6">
    <source>
        <dbReference type="SAM" id="SignalP"/>
    </source>
</evidence>
<evidence type="ECO:0000256" key="1">
    <source>
        <dbReference type="ARBA" id="ARBA00022614"/>
    </source>
</evidence>
<accession>A0A9Y3S2M8</accession>
<feature type="domain" description="LRRNT" evidence="7">
    <location>
        <begin position="33"/>
        <end position="67"/>
    </location>
</feature>
<proteinExistence type="predicted"/>
<feature type="region of interest" description="Disordered" evidence="5">
    <location>
        <begin position="186"/>
        <end position="206"/>
    </location>
</feature>
<dbReference type="CTD" id="565474"/>
<feature type="chain" id="PRO_5041222394" evidence="6">
    <location>
        <begin position="32"/>
        <end position="460"/>
    </location>
</feature>
<protein>
    <submittedName>
        <fullName evidence="10">Chondroadherin-like protein</fullName>
    </submittedName>
</protein>
<evidence type="ECO:0000313" key="10">
    <source>
        <dbReference type="RefSeq" id="XP_005752335.1"/>
    </source>
</evidence>
<dbReference type="PROSITE" id="PS51450">
    <property type="entry name" value="LRR"/>
    <property type="match status" value="1"/>
</dbReference>
<dbReference type="SMART" id="SM00082">
    <property type="entry name" value="LRRCT"/>
    <property type="match status" value="1"/>
</dbReference>
<dbReference type="InterPro" id="IPR032675">
    <property type="entry name" value="LRR_dom_sf"/>
</dbReference>
<keyword evidence="3" id="KW-0677">Repeat</keyword>
<dbReference type="InterPro" id="IPR000372">
    <property type="entry name" value="LRRNT"/>
</dbReference>
<dbReference type="Pfam" id="PF13855">
    <property type="entry name" value="LRR_8"/>
    <property type="match status" value="3"/>
</dbReference>
<evidence type="ECO:0000313" key="9">
    <source>
        <dbReference type="Proteomes" id="UP000695023"/>
    </source>
</evidence>
<keyword evidence="9" id="KW-1185">Reference proteome</keyword>
<dbReference type="AlphaFoldDB" id="A0A9Y3S2M8"/>
<feature type="domain" description="LRRNT" evidence="7">
    <location>
        <begin position="215"/>
        <end position="249"/>
    </location>
</feature>